<name>A0A2T6BK47_9RHOB</name>
<sequence length="246" mass="26804">MIASFPMYDRRETADAYDRLWKLMRDRLPMEMGLPQRLTRDIDDLDAHWCDPGLVISQTCSLPFRTGLSDAVQLVATPVLALDYDPGFYNSIIVERKGAPPREGGMRAAYNSADSQSGWAALEEYRESQGLTWAKTLKTGSHQASARGVALGRADIAAIDALSWHQAKTWDGYTRSLKVVGTTSPQPALPYICAKGLDAAEIREALAGALRAIEPEHRAALGVIGLTDIPAERYLEMPPPPAAPAA</sequence>
<dbReference type="AlphaFoldDB" id="A0A2T6BK47"/>
<evidence type="ECO:0000313" key="2">
    <source>
        <dbReference type="Proteomes" id="UP000243978"/>
    </source>
</evidence>
<gene>
    <name evidence="1" type="ORF">C8N43_1098</name>
</gene>
<proteinExistence type="predicted"/>
<dbReference type="OrthoDB" id="7353682at2"/>
<organism evidence="1 2">
    <name type="scientific">Litoreibacter ponti</name>
    <dbReference type="NCBI Taxonomy" id="1510457"/>
    <lineage>
        <taxon>Bacteria</taxon>
        <taxon>Pseudomonadati</taxon>
        <taxon>Pseudomonadota</taxon>
        <taxon>Alphaproteobacteria</taxon>
        <taxon>Rhodobacterales</taxon>
        <taxon>Roseobacteraceae</taxon>
        <taxon>Litoreibacter</taxon>
    </lineage>
</organism>
<comment type="caution">
    <text evidence="1">The sequence shown here is derived from an EMBL/GenBank/DDBJ whole genome shotgun (WGS) entry which is preliminary data.</text>
</comment>
<dbReference type="Gene3D" id="3.40.190.10">
    <property type="entry name" value="Periplasmic binding protein-like II"/>
    <property type="match status" value="1"/>
</dbReference>
<dbReference type="RefSeq" id="WP_146174162.1">
    <property type="nucleotide sequence ID" value="NZ_QBKS01000001.1"/>
</dbReference>
<evidence type="ECO:0000313" key="1">
    <source>
        <dbReference type="EMBL" id="PTX56439.1"/>
    </source>
</evidence>
<dbReference type="SUPFAM" id="SSF53850">
    <property type="entry name" value="Periplasmic binding protein-like II"/>
    <property type="match status" value="1"/>
</dbReference>
<dbReference type="PANTHER" id="PTHR35841">
    <property type="entry name" value="PHOSPHONATES-BINDING PERIPLASMIC PROTEIN"/>
    <property type="match status" value="1"/>
</dbReference>
<dbReference type="Proteomes" id="UP000243978">
    <property type="component" value="Unassembled WGS sequence"/>
</dbReference>
<reference evidence="1 2" key="1">
    <citation type="submission" date="2018-04" db="EMBL/GenBank/DDBJ databases">
        <title>Genomic Encyclopedia of Archaeal and Bacterial Type Strains, Phase II (KMG-II): from individual species to whole genera.</title>
        <authorList>
            <person name="Goeker M."/>
        </authorList>
    </citation>
    <scope>NUCLEOTIDE SEQUENCE [LARGE SCALE GENOMIC DNA]</scope>
    <source>
        <strain evidence="1 2">DSM 100977</strain>
    </source>
</reference>
<protein>
    <submittedName>
        <fullName evidence="1">ABC-type phosphate/phosphonate transport system substrate-binding protein</fullName>
    </submittedName>
</protein>
<dbReference type="EMBL" id="QBKS01000001">
    <property type="protein sequence ID" value="PTX56439.1"/>
    <property type="molecule type" value="Genomic_DNA"/>
</dbReference>
<keyword evidence="2" id="KW-1185">Reference proteome</keyword>
<dbReference type="PANTHER" id="PTHR35841:SF1">
    <property type="entry name" value="PHOSPHONATES-BINDING PERIPLASMIC PROTEIN"/>
    <property type="match status" value="1"/>
</dbReference>
<dbReference type="Pfam" id="PF12974">
    <property type="entry name" value="Phosphonate-bd"/>
    <property type="match status" value="1"/>
</dbReference>
<accession>A0A2T6BK47</accession>